<evidence type="ECO:0000313" key="1">
    <source>
        <dbReference type="EMBL" id="TWU31327.1"/>
    </source>
</evidence>
<dbReference type="PANTHER" id="PTHR38657:SF1">
    <property type="entry name" value="SLR1343 PROTEIN"/>
    <property type="match status" value="1"/>
</dbReference>
<proteinExistence type="predicted"/>
<sequence>MILLIFPNQLFAKHPGLKLDPSRVILLEDSLYFGDKQYPMQMHKQKLWFHRATMKRYACDLCDQGFEVQYVEHDAKKPMLSDQLQKLIRTQHHKGTKLCVVDPTDFALEKRLRKASEELGIDCEFLPNPGFINSQAENQEYRQGKRRWFMADFYKWQRRRLDILMDGDEPRGGQWSFDEENRKKLPKKQLATIPANLLIKRDDIDDEAKAYVEKRFPDNPGYLKDLIYPTSHREARRWLDHFLANRLEQFGAFEDAIVEGESWLWHSVLTPVMNTGLLTPDEVIKETLRFAKRNEVPLNSLEGFVRQIIGWREFMRATYQDLGVAMRTTNHWQHHRAMPKSFYNGTTGIAPIDDTIHRVLETGYCHHIERLMVLGGFMFLCEINPNDIYRWFMEMFIDSYDWVMVPNVYAMSQNADGGAITTKPYFSGSSYIRKMSHYKKESWCDVWDGLYWRWIWNHADDLRKNPRWAMMCSMATKMDSEKREQHLRTANAFLGRMQ</sequence>
<dbReference type="InterPro" id="IPR014729">
    <property type="entry name" value="Rossmann-like_a/b/a_fold"/>
</dbReference>
<protein>
    <submittedName>
        <fullName evidence="1">Deoxyribodipyrimidine photo-lyase-related protein</fullName>
    </submittedName>
</protein>
<keyword evidence="1" id="KW-0456">Lyase</keyword>
<dbReference type="Gene3D" id="3.40.50.620">
    <property type="entry name" value="HUPs"/>
    <property type="match status" value="1"/>
</dbReference>
<keyword evidence="2" id="KW-1185">Reference proteome</keyword>
<accession>A0A5C6D6I9</accession>
<name>A0A5C6D6I9_9BACT</name>
<gene>
    <name evidence="1" type="ORF">Poly41_61960</name>
</gene>
<dbReference type="Proteomes" id="UP000319143">
    <property type="component" value="Unassembled WGS sequence"/>
</dbReference>
<dbReference type="Gene3D" id="1.10.10.1710">
    <property type="entry name" value="Deoxyribodipyrimidine photolyase-related"/>
    <property type="match status" value="1"/>
</dbReference>
<comment type="caution">
    <text evidence="1">The sequence shown here is derived from an EMBL/GenBank/DDBJ whole genome shotgun (WGS) entry which is preliminary data.</text>
</comment>
<dbReference type="RefSeq" id="WP_146530921.1">
    <property type="nucleotide sequence ID" value="NZ_SJPV01000017.1"/>
</dbReference>
<dbReference type="PANTHER" id="PTHR38657">
    <property type="entry name" value="SLR1343 PROTEIN"/>
    <property type="match status" value="1"/>
</dbReference>
<dbReference type="Pfam" id="PF04244">
    <property type="entry name" value="DPRP"/>
    <property type="match status" value="1"/>
</dbReference>
<organism evidence="1 2">
    <name type="scientific">Novipirellula artificiosorum</name>
    <dbReference type="NCBI Taxonomy" id="2528016"/>
    <lineage>
        <taxon>Bacteria</taxon>
        <taxon>Pseudomonadati</taxon>
        <taxon>Planctomycetota</taxon>
        <taxon>Planctomycetia</taxon>
        <taxon>Pirellulales</taxon>
        <taxon>Pirellulaceae</taxon>
        <taxon>Novipirellula</taxon>
    </lineage>
</organism>
<dbReference type="SUPFAM" id="SSF48173">
    <property type="entry name" value="Cryptochrome/photolyase FAD-binding domain"/>
    <property type="match status" value="1"/>
</dbReference>
<evidence type="ECO:0000313" key="2">
    <source>
        <dbReference type="Proteomes" id="UP000319143"/>
    </source>
</evidence>
<dbReference type="GO" id="GO:0016829">
    <property type="term" value="F:lyase activity"/>
    <property type="evidence" value="ECO:0007669"/>
    <property type="project" value="UniProtKB-KW"/>
</dbReference>
<dbReference type="OrthoDB" id="5288100at2"/>
<dbReference type="Gene3D" id="1.25.40.80">
    <property type="match status" value="1"/>
</dbReference>
<dbReference type="InterPro" id="IPR052551">
    <property type="entry name" value="UV-DNA_repair_photolyase"/>
</dbReference>
<dbReference type="AlphaFoldDB" id="A0A5C6D6I9"/>
<dbReference type="InterPro" id="IPR036134">
    <property type="entry name" value="Crypto/Photolyase_FAD-like_sf"/>
</dbReference>
<dbReference type="Gene3D" id="1.10.579.10">
    <property type="entry name" value="DNA Cyclobutane Dipyrimidine Photolyase, subunit A, domain 3"/>
    <property type="match status" value="1"/>
</dbReference>
<dbReference type="InterPro" id="IPR007357">
    <property type="entry name" value="PhrB-like"/>
</dbReference>
<reference evidence="1 2" key="1">
    <citation type="submission" date="2019-02" db="EMBL/GenBank/DDBJ databases">
        <title>Deep-cultivation of Planctomycetes and their phenomic and genomic characterization uncovers novel biology.</title>
        <authorList>
            <person name="Wiegand S."/>
            <person name="Jogler M."/>
            <person name="Boedeker C."/>
            <person name="Pinto D."/>
            <person name="Vollmers J."/>
            <person name="Rivas-Marin E."/>
            <person name="Kohn T."/>
            <person name="Peeters S.H."/>
            <person name="Heuer A."/>
            <person name="Rast P."/>
            <person name="Oberbeckmann S."/>
            <person name="Bunk B."/>
            <person name="Jeske O."/>
            <person name="Meyerdierks A."/>
            <person name="Storesund J.E."/>
            <person name="Kallscheuer N."/>
            <person name="Luecker S."/>
            <person name="Lage O.M."/>
            <person name="Pohl T."/>
            <person name="Merkel B.J."/>
            <person name="Hornburger P."/>
            <person name="Mueller R.-W."/>
            <person name="Bruemmer F."/>
            <person name="Labrenz M."/>
            <person name="Spormann A.M."/>
            <person name="Op Den Camp H."/>
            <person name="Overmann J."/>
            <person name="Amann R."/>
            <person name="Jetten M.S.M."/>
            <person name="Mascher T."/>
            <person name="Medema M.H."/>
            <person name="Devos D.P."/>
            <person name="Kaster A.-K."/>
            <person name="Ovreas L."/>
            <person name="Rohde M."/>
            <person name="Galperin M.Y."/>
            <person name="Jogler C."/>
        </authorList>
    </citation>
    <scope>NUCLEOTIDE SEQUENCE [LARGE SCALE GENOMIC DNA]</scope>
    <source>
        <strain evidence="1 2">Poly41</strain>
    </source>
</reference>
<dbReference type="EMBL" id="SJPV01000017">
    <property type="protein sequence ID" value="TWU31327.1"/>
    <property type="molecule type" value="Genomic_DNA"/>
</dbReference>